<sequence length="85" mass="9622">MVFHLFQTHATKIWVGFFVKEYKQGAESGVNVLGITSDVVPTEASHDILVIFHGYHRLIRHSCNALQKHAVKVAYTLTVSQSREK</sequence>
<name>A0ABR1U6H7_9PEZI</name>
<accession>A0ABR1U6H7</accession>
<evidence type="ECO:0000313" key="2">
    <source>
        <dbReference type="Proteomes" id="UP001446871"/>
    </source>
</evidence>
<comment type="caution">
    <text evidence="1">The sequence shown here is derived from an EMBL/GenBank/DDBJ whole genome shotgun (WGS) entry which is preliminary data.</text>
</comment>
<reference evidence="1 2" key="1">
    <citation type="submission" date="2023-01" db="EMBL/GenBank/DDBJ databases">
        <title>Analysis of 21 Apiospora genomes using comparative genomics revels a genus with tremendous synthesis potential of carbohydrate active enzymes and secondary metabolites.</title>
        <authorList>
            <person name="Sorensen T."/>
        </authorList>
    </citation>
    <scope>NUCLEOTIDE SEQUENCE [LARGE SCALE GENOMIC DNA]</scope>
    <source>
        <strain evidence="1 2">CBS 83171</strain>
    </source>
</reference>
<keyword evidence="2" id="KW-1185">Reference proteome</keyword>
<organism evidence="1 2">
    <name type="scientific">Apiospora saccharicola</name>
    <dbReference type="NCBI Taxonomy" id="335842"/>
    <lineage>
        <taxon>Eukaryota</taxon>
        <taxon>Fungi</taxon>
        <taxon>Dikarya</taxon>
        <taxon>Ascomycota</taxon>
        <taxon>Pezizomycotina</taxon>
        <taxon>Sordariomycetes</taxon>
        <taxon>Xylariomycetidae</taxon>
        <taxon>Amphisphaeriales</taxon>
        <taxon>Apiosporaceae</taxon>
        <taxon>Apiospora</taxon>
    </lineage>
</organism>
<dbReference type="EMBL" id="JAQQWM010000008">
    <property type="protein sequence ID" value="KAK8053524.1"/>
    <property type="molecule type" value="Genomic_DNA"/>
</dbReference>
<gene>
    <name evidence="1" type="ORF">PG996_012825</name>
</gene>
<proteinExistence type="predicted"/>
<protein>
    <submittedName>
        <fullName evidence="1">Uncharacterized protein</fullName>
    </submittedName>
</protein>
<dbReference type="Proteomes" id="UP001446871">
    <property type="component" value="Unassembled WGS sequence"/>
</dbReference>
<evidence type="ECO:0000313" key="1">
    <source>
        <dbReference type="EMBL" id="KAK8053524.1"/>
    </source>
</evidence>